<reference evidence="2" key="2">
    <citation type="journal article" date="2016" name="Genome Announc.">
        <title>Draft Genome Sequences of Two Novel Amoeba-Resistant Intranuclear Bacteria, 'Candidatus Berkiella cookevillensis' and 'Candidatus Berkiella aquae'.</title>
        <authorList>
            <person name="Mehari Y.T."/>
            <person name="Arivett B.A."/>
            <person name="Farone A.L."/>
            <person name="Gunderson J.H."/>
            <person name="Farone M.B."/>
        </authorList>
    </citation>
    <scope>NUCLEOTIDE SEQUENCE</scope>
    <source>
        <strain evidence="2">CC99</strain>
    </source>
</reference>
<dbReference type="Proteomes" id="UP000051494">
    <property type="component" value="Unassembled WGS sequence"/>
</dbReference>
<proteinExistence type="predicted"/>
<organism evidence="1">
    <name type="scientific">Candidatus Berkiella cookevillensis</name>
    <dbReference type="NCBI Taxonomy" id="437022"/>
    <lineage>
        <taxon>Bacteria</taxon>
        <taxon>Pseudomonadati</taxon>
        <taxon>Pseudomonadota</taxon>
        <taxon>Gammaproteobacteria</taxon>
        <taxon>Candidatus Berkiellales</taxon>
        <taxon>Candidatus Berkiellaceae</taxon>
        <taxon>Candidatus Berkiella</taxon>
    </lineage>
</organism>
<dbReference type="EMBL" id="LKHV02000001">
    <property type="protein sequence ID" value="MCS5708341.1"/>
    <property type="molecule type" value="Genomic_DNA"/>
</dbReference>
<evidence type="ECO:0000313" key="3">
    <source>
        <dbReference type="Proteomes" id="UP000051494"/>
    </source>
</evidence>
<sequence>MPRYFLAPMKTKETLKIAKNLKRTSEYYPRIIYLNNPRDLEFLSNVIKEKDILEIHADGNPWIMGAQYSTNYDYSPRLLAMTLQKILKNYTLNITIDLRFCNSGTTATGAKGSVCYAESLSKFLSEEKFCAPIVYGYAAFVHSEKPLRQSLVSEHDKHGAKVAHCRLEDGRIVYQNGKKIESPLKTLVTSFEYDADDFLEHEVICQVTPESAKLQSLLGTDGALSDDSIEQLENSVKHLSLEPLLFCYRGSPLMIQSEAFRTQAASIDTAPSAGNSIYRV</sequence>
<dbReference type="STRING" id="437022.CC99x_00302"/>
<gene>
    <name evidence="1" type="ORF">CC99x_00302</name>
    <name evidence="2" type="ORF">CC99x_005420</name>
</gene>
<dbReference type="EMBL" id="LKHV01000001">
    <property type="protein sequence ID" value="KRG20081.1"/>
    <property type="molecule type" value="Genomic_DNA"/>
</dbReference>
<name>A0A0Q9YTZ8_9GAMM</name>
<dbReference type="OrthoDB" id="5652191at2"/>
<reference evidence="2" key="3">
    <citation type="submission" date="2021-06" db="EMBL/GenBank/DDBJ databases">
        <title>Genomic Description and Analysis of Intracellular Bacteria, Candidatus Berkiella cookevillensis and Candidatus Berkiella aquae.</title>
        <authorList>
            <person name="Kidane D.T."/>
            <person name="Mehari Y.T."/>
            <person name="Rice F.C."/>
            <person name="Arivett B.A."/>
            <person name="Farone A.L."/>
            <person name="Berk S.G."/>
            <person name="Farone M.B."/>
        </authorList>
    </citation>
    <scope>NUCLEOTIDE SEQUENCE</scope>
    <source>
        <strain evidence="2">CC99</strain>
    </source>
</reference>
<dbReference type="RefSeq" id="WP_057622918.1">
    <property type="nucleotide sequence ID" value="NZ_LKHV02000001.1"/>
</dbReference>
<protein>
    <submittedName>
        <fullName evidence="1">Uncharacterized protein</fullName>
    </submittedName>
</protein>
<comment type="caution">
    <text evidence="1">The sequence shown here is derived from an EMBL/GenBank/DDBJ whole genome shotgun (WGS) entry which is preliminary data.</text>
</comment>
<evidence type="ECO:0000313" key="2">
    <source>
        <dbReference type="EMBL" id="MCS5708341.1"/>
    </source>
</evidence>
<accession>A0A0Q9YTZ8</accession>
<evidence type="ECO:0000313" key="1">
    <source>
        <dbReference type="EMBL" id="KRG20081.1"/>
    </source>
</evidence>
<reference evidence="1" key="1">
    <citation type="submission" date="2015-09" db="EMBL/GenBank/DDBJ databases">
        <title>Draft Genome Sequences of Two Novel Amoeba-resistant Intranuclear Bacteria, Candidatus Berkiella cookevillensis and Candidatus Berkiella aquae.</title>
        <authorList>
            <person name="Mehari Y.T."/>
            <person name="Arivett B.A."/>
            <person name="Farone A.L."/>
            <person name="Gunderson J.H."/>
            <person name="Farone M.B."/>
        </authorList>
    </citation>
    <scope>NUCLEOTIDE SEQUENCE [LARGE SCALE GENOMIC DNA]</scope>
    <source>
        <strain evidence="1">CC99</strain>
    </source>
</reference>
<keyword evidence="3" id="KW-1185">Reference proteome</keyword>
<dbReference type="AlphaFoldDB" id="A0A0Q9YTZ8"/>